<keyword evidence="2" id="KW-1185">Reference proteome</keyword>
<dbReference type="EMBL" id="JADMLG010000011">
    <property type="protein sequence ID" value="MBH0779486.1"/>
    <property type="molecule type" value="Genomic_DNA"/>
</dbReference>
<evidence type="ECO:0000313" key="1">
    <source>
        <dbReference type="EMBL" id="MBH0779486.1"/>
    </source>
</evidence>
<dbReference type="AlphaFoldDB" id="A0A931IE20"/>
<protein>
    <recommendedName>
        <fullName evidence="3">Ketohydroxyglutarate aldolase</fullName>
    </recommendedName>
</protein>
<proteinExistence type="predicted"/>
<name>A0A931IE20_9NOCA</name>
<gene>
    <name evidence="1" type="ORF">IT779_24770</name>
</gene>
<dbReference type="RefSeq" id="WP_196151802.1">
    <property type="nucleotide sequence ID" value="NZ_JADMLG010000011.1"/>
</dbReference>
<accession>A0A931IE20</accession>
<evidence type="ECO:0000313" key="2">
    <source>
        <dbReference type="Proteomes" id="UP000655751"/>
    </source>
</evidence>
<comment type="caution">
    <text evidence="1">The sequence shown here is derived from an EMBL/GenBank/DDBJ whole genome shotgun (WGS) entry which is preliminary data.</text>
</comment>
<sequence length="79" mass="8461">MACVRKWIVTTAPDRPLSEIIGDLTAAGFMIDTILEELGIVTGEAGDDTAQRLREIPGVTDVSADYSVDIGPPDSPETW</sequence>
<dbReference type="Proteomes" id="UP000655751">
    <property type="component" value="Unassembled WGS sequence"/>
</dbReference>
<evidence type="ECO:0008006" key="3">
    <source>
        <dbReference type="Google" id="ProtNLM"/>
    </source>
</evidence>
<organism evidence="1 2">
    <name type="scientific">Nocardia bovistercoris</name>
    <dbReference type="NCBI Taxonomy" id="2785916"/>
    <lineage>
        <taxon>Bacteria</taxon>
        <taxon>Bacillati</taxon>
        <taxon>Actinomycetota</taxon>
        <taxon>Actinomycetes</taxon>
        <taxon>Mycobacteriales</taxon>
        <taxon>Nocardiaceae</taxon>
        <taxon>Nocardia</taxon>
    </lineage>
</organism>
<reference evidence="1" key="1">
    <citation type="submission" date="2020-11" db="EMBL/GenBank/DDBJ databases">
        <title>Nocardia NEAU-351.nov., a novel actinomycete isolated from the cow dung.</title>
        <authorList>
            <person name="Zhang X."/>
        </authorList>
    </citation>
    <scope>NUCLEOTIDE SEQUENCE</scope>
    <source>
        <strain evidence="1">NEAU-351</strain>
    </source>
</reference>